<dbReference type="InterPro" id="IPR006001">
    <property type="entry name" value="Therm_gnt_kin"/>
</dbReference>
<comment type="catalytic activity">
    <reaction evidence="8 9">
        <text>D-gluconate + ATP = 6-phospho-D-gluconate + ADP + H(+)</text>
        <dbReference type="Rhea" id="RHEA:19433"/>
        <dbReference type="ChEBI" id="CHEBI:15378"/>
        <dbReference type="ChEBI" id="CHEBI:18391"/>
        <dbReference type="ChEBI" id="CHEBI:30616"/>
        <dbReference type="ChEBI" id="CHEBI:58759"/>
        <dbReference type="ChEBI" id="CHEBI:456216"/>
        <dbReference type="EC" id="2.7.1.12"/>
    </reaction>
</comment>
<evidence type="ECO:0000313" key="10">
    <source>
        <dbReference type="EMBL" id="KAL0072318.1"/>
    </source>
</evidence>
<keyword evidence="5 9" id="KW-0547">Nucleotide-binding</keyword>
<evidence type="ECO:0000256" key="8">
    <source>
        <dbReference type="ARBA" id="ARBA00048090"/>
    </source>
</evidence>
<protein>
    <recommendedName>
        <fullName evidence="3 9">Gluconokinase</fullName>
        <ecNumber evidence="3 9">2.7.1.12</ecNumber>
    </recommendedName>
</protein>
<evidence type="ECO:0000256" key="2">
    <source>
        <dbReference type="ARBA" id="ARBA00008420"/>
    </source>
</evidence>
<comment type="similarity">
    <text evidence="2 9">Belongs to the gluconokinase GntK/GntV family.</text>
</comment>
<name>A0ABR3AH31_9AGAR</name>
<organism evidence="10 11">
    <name type="scientific">Marasmius tenuissimus</name>
    <dbReference type="NCBI Taxonomy" id="585030"/>
    <lineage>
        <taxon>Eukaryota</taxon>
        <taxon>Fungi</taxon>
        <taxon>Dikarya</taxon>
        <taxon>Basidiomycota</taxon>
        <taxon>Agaricomycotina</taxon>
        <taxon>Agaricomycetes</taxon>
        <taxon>Agaricomycetidae</taxon>
        <taxon>Agaricales</taxon>
        <taxon>Marasmiineae</taxon>
        <taxon>Marasmiaceae</taxon>
        <taxon>Marasmius</taxon>
    </lineage>
</organism>
<dbReference type="CDD" id="cd02021">
    <property type="entry name" value="GntK"/>
    <property type="match status" value="1"/>
</dbReference>
<comment type="caution">
    <text evidence="10">The sequence shown here is derived from an EMBL/GenBank/DDBJ whole genome shotgun (WGS) entry which is preliminary data.</text>
</comment>
<dbReference type="EMBL" id="JBBXMP010000001">
    <property type="protein sequence ID" value="KAL0072318.1"/>
    <property type="molecule type" value="Genomic_DNA"/>
</dbReference>
<evidence type="ECO:0000256" key="4">
    <source>
        <dbReference type="ARBA" id="ARBA00022679"/>
    </source>
</evidence>
<dbReference type="InterPro" id="IPR027417">
    <property type="entry name" value="P-loop_NTPase"/>
</dbReference>
<evidence type="ECO:0000256" key="6">
    <source>
        <dbReference type="ARBA" id="ARBA00022777"/>
    </source>
</evidence>
<keyword evidence="7 9" id="KW-0067">ATP-binding</keyword>
<dbReference type="SUPFAM" id="SSF52540">
    <property type="entry name" value="P-loop containing nucleoside triphosphate hydrolases"/>
    <property type="match status" value="1"/>
</dbReference>
<evidence type="ECO:0000313" key="11">
    <source>
        <dbReference type="Proteomes" id="UP001437256"/>
    </source>
</evidence>
<evidence type="ECO:0000256" key="3">
    <source>
        <dbReference type="ARBA" id="ARBA00012054"/>
    </source>
</evidence>
<gene>
    <name evidence="10" type="ORF">AAF712_000080</name>
</gene>
<reference evidence="10 11" key="1">
    <citation type="submission" date="2024-05" db="EMBL/GenBank/DDBJ databases">
        <title>A draft genome resource for the thread blight pathogen Marasmius tenuissimus strain MS-2.</title>
        <authorList>
            <person name="Yulfo-Soto G.E."/>
            <person name="Baruah I.K."/>
            <person name="Amoako-Attah I."/>
            <person name="Bukari Y."/>
            <person name="Meinhardt L.W."/>
            <person name="Bailey B.A."/>
            <person name="Cohen S.P."/>
        </authorList>
    </citation>
    <scope>NUCLEOTIDE SEQUENCE [LARGE SCALE GENOMIC DNA]</scope>
    <source>
        <strain evidence="10 11">MS-2</strain>
    </source>
</reference>
<sequence>MSEAQSQPRASQKKPVLIIVMGVSGTGKTTLATALSKIYRLPYIEGDEMHPKANIDKMSNGIPLNDADREPWLELIRTSAVKMVEDQRKEHPQIQNAKAVHGVIVTCSSLKRYYRDILRGTKKVANKVEETEGEEAPDPHELPTVFVFMKGERDDLWERMSNRKGHYMKAHMLDSQLETLENPEGEEGVITVSIEMSTEEQLEKVKEELIKMDL</sequence>
<dbReference type="EC" id="2.7.1.12" evidence="3 9"/>
<comment type="pathway">
    <text evidence="1 9">Carbohydrate acid metabolism; D-gluconate degradation.</text>
</comment>
<dbReference type="PANTHER" id="PTHR43442">
    <property type="entry name" value="GLUCONOKINASE-RELATED"/>
    <property type="match status" value="1"/>
</dbReference>
<evidence type="ECO:0000256" key="1">
    <source>
        <dbReference type="ARBA" id="ARBA00004875"/>
    </source>
</evidence>
<keyword evidence="6 9" id="KW-0418">Kinase</keyword>
<evidence type="ECO:0000256" key="9">
    <source>
        <dbReference type="RuleBase" id="RU363066"/>
    </source>
</evidence>
<evidence type="ECO:0000256" key="7">
    <source>
        <dbReference type="ARBA" id="ARBA00022840"/>
    </source>
</evidence>
<dbReference type="NCBIfam" id="TIGR01313">
    <property type="entry name" value="therm_gnt_kin"/>
    <property type="match status" value="1"/>
</dbReference>
<dbReference type="Gene3D" id="3.40.50.300">
    <property type="entry name" value="P-loop containing nucleotide triphosphate hydrolases"/>
    <property type="match status" value="1"/>
</dbReference>
<dbReference type="Proteomes" id="UP001437256">
    <property type="component" value="Unassembled WGS sequence"/>
</dbReference>
<keyword evidence="11" id="KW-1185">Reference proteome</keyword>
<proteinExistence type="inferred from homology"/>
<evidence type="ECO:0000256" key="5">
    <source>
        <dbReference type="ARBA" id="ARBA00022741"/>
    </source>
</evidence>
<dbReference type="PANTHER" id="PTHR43442:SF3">
    <property type="entry name" value="GLUCONOKINASE-RELATED"/>
    <property type="match status" value="1"/>
</dbReference>
<accession>A0ABR3AH31</accession>
<keyword evidence="4 9" id="KW-0808">Transferase</keyword>